<comment type="similarity">
    <text evidence="2">Belongs to the EamA transporter family.</text>
</comment>
<keyword evidence="4 7" id="KW-1133">Transmembrane helix</keyword>
<feature type="transmembrane region" description="Helical" evidence="7">
    <location>
        <begin position="263"/>
        <end position="282"/>
    </location>
</feature>
<gene>
    <name evidence="9" type="ORF">ACH47X_01490</name>
</gene>
<feature type="transmembrane region" description="Helical" evidence="7">
    <location>
        <begin position="86"/>
        <end position="105"/>
    </location>
</feature>
<feature type="domain" description="EamA" evidence="8">
    <location>
        <begin position="7"/>
        <end position="130"/>
    </location>
</feature>
<feature type="transmembrane region" description="Helical" evidence="7">
    <location>
        <begin position="33"/>
        <end position="51"/>
    </location>
</feature>
<evidence type="ECO:0000259" key="8">
    <source>
        <dbReference type="Pfam" id="PF00892"/>
    </source>
</evidence>
<dbReference type="PANTHER" id="PTHR32322">
    <property type="entry name" value="INNER MEMBRANE TRANSPORTER"/>
    <property type="match status" value="1"/>
</dbReference>
<dbReference type="RefSeq" id="WP_397400726.1">
    <property type="nucleotide sequence ID" value="NZ_JBIRYI010000001.1"/>
</dbReference>
<comment type="caution">
    <text evidence="9">The sequence shown here is derived from an EMBL/GenBank/DDBJ whole genome shotgun (WGS) entry which is preliminary data.</text>
</comment>
<feature type="transmembrane region" description="Helical" evidence="7">
    <location>
        <begin position="117"/>
        <end position="133"/>
    </location>
</feature>
<feature type="transmembrane region" description="Helical" evidence="7">
    <location>
        <begin position="238"/>
        <end position="257"/>
    </location>
</feature>
<keyword evidence="10" id="KW-1185">Reference proteome</keyword>
<dbReference type="Proteomes" id="UP001611580">
    <property type="component" value="Unassembled WGS sequence"/>
</dbReference>
<proteinExistence type="inferred from homology"/>
<accession>A0ABW7XDH9</accession>
<protein>
    <submittedName>
        <fullName evidence="9">EamA family transporter</fullName>
    </submittedName>
</protein>
<dbReference type="InterPro" id="IPR050638">
    <property type="entry name" value="AA-Vitamin_Transporters"/>
</dbReference>
<evidence type="ECO:0000313" key="9">
    <source>
        <dbReference type="EMBL" id="MFI2485546.1"/>
    </source>
</evidence>
<evidence type="ECO:0000256" key="7">
    <source>
        <dbReference type="SAM" id="Phobius"/>
    </source>
</evidence>
<evidence type="ECO:0000256" key="1">
    <source>
        <dbReference type="ARBA" id="ARBA00004141"/>
    </source>
</evidence>
<evidence type="ECO:0000256" key="5">
    <source>
        <dbReference type="ARBA" id="ARBA00023136"/>
    </source>
</evidence>
<evidence type="ECO:0000313" key="10">
    <source>
        <dbReference type="Proteomes" id="UP001611580"/>
    </source>
</evidence>
<feature type="transmembrane region" description="Helical" evidence="7">
    <location>
        <begin position="58"/>
        <end position="80"/>
    </location>
</feature>
<organism evidence="9 10">
    <name type="scientific">Promicromonospora kroppenstedtii</name>
    <dbReference type="NCBI Taxonomy" id="440482"/>
    <lineage>
        <taxon>Bacteria</taxon>
        <taxon>Bacillati</taxon>
        <taxon>Actinomycetota</taxon>
        <taxon>Actinomycetes</taxon>
        <taxon>Micrococcales</taxon>
        <taxon>Promicromonosporaceae</taxon>
        <taxon>Promicromonospora</taxon>
    </lineage>
</organism>
<evidence type="ECO:0000256" key="3">
    <source>
        <dbReference type="ARBA" id="ARBA00022692"/>
    </source>
</evidence>
<dbReference type="InterPro" id="IPR037185">
    <property type="entry name" value="EmrE-like"/>
</dbReference>
<evidence type="ECO:0000256" key="6">
    <source>
        <dbReference type="SAM" id="MobiDB-lite"/>
    </source>
</evidence>
<dbReference type="EMBL" id="JBIRYI010000001">
    <property type="protein sequence ID" value="MFI2485546.1"/>
    <property type="molecule type" value="Genomic_DNA"/>
</dbReference>
<feature type="transmembrane region" description="Helical" evidence="7">
    <location>
        <begin position="7"/>
        <end position="27"/>
    </location>
</feature>
<evidence type="ECO:0000256" key="4">
    <source>
        <dbReference type="ARBA" id="ARBA00022989"/>
    </source>
</evidence>
<feature type="transmembrane region" description="Helical" evidence="7">
    <location>
        <begin position="171"/>
        <end position="190"/>
    </location>
</feature>
<comment type="subcellular location">
    <subcellularLocation>
        <location evidence="1">Membrane</location>
        <topology evidence="1">Multi-pass membrane protein</topology>
    </subcellularLocation>
</comment>
<dbReference type="Pfam" id="PF00892">
    <property type="entry name" value="EamA"/>
    <property type="match status" value="2"/>
</dbReference>
<name>A0ABW7XDH9_9MICO</name>
<feature type="region of interest" description="Disordered" evidence="6">
    <location>
        <begin position="286"/>
        <end position="314"/>
    </location>
</feature>
<keyword evidence="5 7" id="KW-0472">Membrane</keyword>
<keyword evidence="3 7" id="KW-0812">Transmembrane</keyword>
<evidence type="ECO:0000256" key="2">
    <source>
        <dbReference type="ARBA" id="ARBA00007362"/>
    </source>
</evidence>
<feature type="transmembrane region" description="Helical" evidence="7">
    <location>
        <begin position="210"/>
        <end position="231"/>
    </location>
</feature>
<dbReference type="SUPFAM" id="SSF103481">
    <property type="entry name" value="Multidrug resistance efflux transporter EmrE"/>
    <property type="match status" value="2"/>
</dbReference>
<dbReference type="PANTHER" id="PTHR32322:SF9">
    <property type="entry name" value="AMINO-ACID METABOLITE EFFLUX PUMP-RELATED"/>
    <property type="match status" value="1"/>
</dbReference>
<dbReference type="InterPro" id="IPR000620">
    <property type="entry name" value="EamA_dom"/>
</dbReference>
<feature type="transmembrane region" description="Helical" evidence="7">
    <location>
        <begin position="139"/>
        <end position="159"/>
    </location>
</feature>
<sequence>MPISHRLLAVSVAVMWGLNFIAIHASLEQFPPFLLAALRFAVIAVPTILLVPRPRVPVRWLLGYGIGFGTLQFLFLYWGMAAGMPTGLASLVLQSSAPFTVLLGATVFRERVSARQVVGLSVATLGLAVVGWSQAQAAAFGPFLLVLAGGFGWAIGNVSSARAKAPNPLHLTLWMSVVPPIPMLALSLVIEGPDAIAGSFVPGPAMGPALLGLAYTVLIGTLAGSGVWTWLMARHPAGVVAPFSMLVPVVGLSTSAVLLGEQIGVWTATGAALVIAGVLWGARRKAPRTPEHLTPSPTPTPALPRSTAGAPRTG</sequence>
<feature type="domain" description="EamA" evidence="8">
    <location>
        <begin position="144"/>
        <end position="279"/>
    </location>
</feature>
<reference evidence="9 10" key="1">
    <citation type="submission" date="2024-10" db="EMBL/GenBank/DDBJ databases">
        <title>The Natural Products Discovery Center: Release of the First 8490 Sequenced Strains for Exploring Actinobacteria Biosynthetic Diversity.</title>
        <authorList>
            <person name="Kalkreuter E."/>
            <person name="Kautsar S.A."/>
            <person name="Yang D."/>
            <person name="Bader C.D."/>
            <person name="Teijaro C.N."/>
            <person name="Fluegel L."/>
            <person name="Davis C.M."/>
            <person name="Simpson J.R."/>
            <person name="Lauterbach L."/>
            <person name="Steele A.D."/>
            <person name="Gui C."/>
            <person name="Meng S."/>
            <person name="Li G."/>
            <person name="Viehrig K."/>
            <person name="Ye F."/>
            <person name="Su P."/>
            <person name="Kiefer A.F."/>
            <person name="Nichols A."/>
            <person name="Cepeda A.J."/>
            <person name="Yan W."/>
            <person name="Fan B."/>
            <person name="Jiang Y."/>
            <person name="Adhikari A."/>
            <person name="Zheng C.-J."/>
            <person name="Schuster L."/>
            <person name="Cowan T.M."/>
            <person name="Smanski M.J."/>
            <person name="Chevrette M.G."/>
            <person name="De Carvalho L.P.S."/>
            <person name="Shen B."/>
        </authorList>
    </citation>
    <scope>NUCLEOTIDE SEQUENCE [LARGE SCALE GENOMIC DNA]</scope>
    <source>
        <strain evidence="9 10">NPDC019481</strain>
    </source>
</reference>